<dbReference type="InParanoid" id="K5VPG5"/>
<dbReference type="HOGENOM" id="CLU_1907418_0_0_1"/>
<evidence type="ECO:0000313" key="3">
    <source>
        <dbReference type="Proteomes" id="UP000008370"/>
    </source>
</evidence>
<dbReference type="EMBL" id="JH930877">
    <property type="protein sequence ID" value="EKM48615.1"/>
    <property type="molecule type" value="Genomic_DNA"/>
</dbReference>
<dbReference type="Proteomes" id="UP000008370">
    <property type="component" value="Unassembled WGS sequence"/>
</dbReference>
<keyword evidence="3" id="KW-1185">Reference proteome</keyword>
<dbReference type="RefSeq" id="XP_007402834.1">
    <property type="nucleotide sequence ID" value="XM_007402772.1"/>
</dbReference>
<name>K5VPG5_PHACS</name>
<proteinExistence type="predicted"/>
<feature type="compositionally biased region" description="Basic and acidic residues" evidence="1">
    <location>
        <begin position="69"/>
        <end position="79"/>
    </location>
</feature>
<reference evidence="2 3" key="1">
    <citation type="journal article" date="2012" name="BMC Genomics">
        <title>Comparative genomics of the white-rot fungi, Phanerochaete carnosa and P. chrysosporium, to elucidate the genetic basis of the distinct wood types they colonize.</title>
        <authorList>
            <person name="Suzuki H."/>
            <person name="MacDonald J."/>
            <person name="Syed K."/>
            <person name="Salamov A."/>
            <person name="Hori C."/>
            <person name="Aerts A."/>
            <person name="Henrissat B."/>
            <person name="Wiebenga A."/>
            <person name="vanKuyk P.A."/>
            <person name="Barry K."/>
            <person name="Lindquist E."/>
            <person name="LaButti K."/>
            <person name="Lapidus A."/>
            <person name="Lucas S."/>
            <person name="Coutinho P."/>
            <person name="Gong Y."/>
            <person name="Samejima M."/>
            <person name="Mahadevan R."/>
            <person name="Abou-Zaid M."/>
            <person name="de Vries R.P."/>
            <person name="Igarashi K."/>
            <person name="Yadav J.S."/>
            <person name="Grigoriev I.V."/>
            <person name="Master E.R."/>
        </authorList>
    </citation>
    <scope>NUCLEOTIDE SEQUENCE [LARGE SCALE GENOMIC DNA]</scope>
    <source>
        <strain evidence="2 3">HHB-10118-sp</strain>
    </source>
</reference>
<feature type="region of interest" description="Disordered" evidence="1">
    <location>
        <begin position="1"/>
        <end position="91"/>
    </location>
</feature>
<dbReference type="AlphaFoldDB" id="K5VPG5"/>
<accession>K5VPG5</accession>
<evidence type="ECO:0000313" key="2">
    <source>
        <dbReference type="EMBL" id="EKM48615.1"/>
    </source>
</evidence>
<dbReference type="KEGG" id="pco:PHACADRAFT_266253"/>
<protein>
    <submittedName>
        <fullName evidence="2">Uncharacterized protein</fullName>
    </submittedName>
</protein>
<sequence length="133" mass="14965">MRRLHQLARVPSSALEPQRRGATLRTRRPRRRREECRQAWPARRKHNEHNEHARGFRGAAQSAANADSCHSRHSSEKTPHGSGTSFPPPAIVRRTTLATTKLNAIGEGETKRRSLSLESRKTNGVEFAWGIAS</sequence>
<evidence type="ECO:0000256" key="1">
    <source>
        <dbReference type="SAM" id="MobiDB-lite"/>
    </source>
</evidence>
<gene>
    <name evidence="2" type="ORF">PHACADRAFT_266253</name>
</gene>
<organism evidence="2 3">
    <name type="scientific">Phanerochaete carnosa (strain HHB-10118-sp)</name>
    <name type="common">White-rot fungus</name>
    <name type="synonym">Peniophora carnosa</name>
    <dbReference type="NCBI Taxonomy" id="650164"/>
    <lineage>
        <taxon>Eukaryota</taxon>
        <taxon>Fungi</taxon>
        <taxon>Dikarya</taxon>
        <taxon>Basidiomycota</taxon>
        <taxon>Agaricomycotina</taxon>
        <taxon>Agaricomycetes</taxon>
        <taxon>Polyporales</taxon>
        <taxon>Phanerochaetaceae</taxon>
        <taxon>Phanerochaete</taxon>
    </lineage>
</organism>
<dbReference type="GeneID" id="18919347"/>